<dbReference type="InterPro" id="IPR005883">
    <property type="entry name" value="PilM"/>
</dbReference>
<dbReference type="Gene3D" id="3.30.420.40">
    <property type="match status" value="2"/>
</dbReference>
<dbReference type="InterPro" id="IPR003494">
    <property type="entry name" value="SHS2_FtsA"/>
</dbReference>
<proteinExistence type="predicted"/>
<evidence type="ECO:0000259" key="1">
    <source>
        <dbReference type="SMART" id="SM00842"/>
    </source>
</evidence>
<dbReference type="Proteomes" id="UP000176996">
    <property type="component" value="Unassembled WGS sequence"/>
</dbReference>
<gene>
    <name evidence="2" type="ORF">A3A21_00755</name>
</gene>
<dbReference type="GO" id="GO:0051301">
    <property type="term" value="P:cell division"/>
    <property type="evidence" value="ECO:0007669"/>
    <property type="project" value="InterPro"/>
</dbReference>
<protein>
    <recommendedName>
        <fullName evidence="1">SHS2 domain-containing protein</fullName>
    </recommendedName>
</protein>
<dbReference type="PANTHER" id="PTHR32432:SF3">
    <property type="entry name" value="ETHANOLAMINE UTILIZATION PROTEIN EUTJ"/>
    <property type="match status" value="1"/>
</dbReference>
<dbReference type="Gene3D" id="3.30.1490.300">
    <property type="match status" value="1"/>
</dbReference>
<dbReference type="CDD" id="cd24049">
    <property type="entry name" value="ASKHA_NBD_PilM"/>
    <property type="match status" value="1"/>
</dbReference>
<evidence type="ECO:0000313" key="3">
    <source>
        <dbReference type="Proteomes" id="UP000176996"/>
    </source>
</evidence>
<dbReference type="EMBL" id="MFKK01000003">
    <property type="protein sequence ID" value="OGG42439.1"/>
    <property type="molecule type" value="Genomic_DNA"/>
</dbReference>
<name>A0A1F6BZS6_9BACT</name>
<dbReference type="InterPro" id="IPR050696">
    <property type="entry name" value="FtsA/MreB"/>
</dbReference>
<comment type="caution">
    <text evidence="2">The sequence shown here is derived from an EMBL/GenBank/DDBJ whole genome shotgun (WGS) entry which is preliminary data.</text>
</comment>
<dbReference type="SUPFAM" id="SSF53067">
    <property type="entry name" value="Actin-like ATPase domain"/>
    <property type="match status" value="2"/>
</dbReference>
<evidence type="ECO:0000313" key="2">
    <source>
        <dbReference type="EMBL" id="OGG42439.1"/>
    </source>
</evidence>
<dbReference type="PIRSF" id="PIRSF019169">
    <property type="entry name" value="PilM"/>
    <property type="match status" value="1"/>
</dbReference>
<dbReference type="InterPro" id="IPR043129">
    <property type="entry name" value="ATPase_NBD"/>
</dbReference>
<sequence>MKFRFSDFFSDVTNFVKGGRVLGVDIGTSSIKLVELSRRADRFRLLNYGILETKDYLEHPNLALQGDSLKLDEKKTSELLRLLVRQTGVKSTTALVSIPSYSSFVTVLDMPLLSLGETEKAVLFQARQFIPLEPSEVTLDWSKVDETVNERGQRFQKILLIGIPNEIVEVYKRTLKVAGLRTVALELESIALARALLHADPRPTMIVDIGGIATNVVVVEGGVMKYSGQTNHAGLYLTRALEESLGVSMSRAEELKKRSGLLGKGSELELSTLLLSFLDVIIEEAQRLKSIFEERYSKKVQKLILTGGGANLQGVEKYMGEQIGFPISPSQVFLDIEYDPRLGAIERGLGNELAVAVGVARRYFM</sequence>
<feature type="domain" description="SHS2" evidence="1">
    <location>
        <begin position="21"/>
        <end position="196"/>
    </location>
</feature>
<reference evidence="2 3" key="1">
    <citation type="journal article" date="2016" name="Nat. Commun.">
        <title>Thousands of microbial genomes shed light on interconnected biogeochemical processes in an aquifer system.</title>
        <authorList>
            <person name="Anantharaman K."/>
            <person name="Brown C.T."/>
            <person name="Hug L.A."/>
            <person name="Sharon I."/>
            <person name="Castelle C.J."/>
            <person name="Probst A.J."/>
            <person name="Thomas B.C."/>
            <person name="Singh A."/>
            <person name="Wilkins M.J."/>
            <person name="Karaoz U."/>
            <person name="Brodie E.L."/>
            <person name="Williams K.H."/>
            <person name="Hubbard S.S."/>
            <person name="Banfield J.F."/>
        </authorList>
    </citation>
    <scope>NUCLEOTIDE SEQUENCE [LARGE SCALE GENOMIC DNA]</scope>
</reference>
<dbReference type="PANTHER" id="PTHR32432">
    <property type="entry name" value="CELL DIVISION PROTEIN FTSA-RELATED"/>
    <property type="match status" value="1"/>
</dbReference>
<dbReference type="Pfam" id="PF11104">
    <property type="entry name" value="PilM_2"/>
    <property type="match status" value="1"/>
</dbReference>
<organism evidence="2 3">
    <name type="scientific">Candidatus Jorgensenbacteria bacterium RIFCSPLOWO2_01_FULL_45_25b</name>
    <dbReference type="NCBI Taxonomy" id="1798471"/>
    <lineage>
        <taxon>Bacteria</taxon>
        <taxon>Candidatus Joergenseniibacteriota</taxon>
    </lineage>
</organism>
<dbReference type="AlphaFoldDB" id="A0A1F6BZS6"/>
<dbReference type="SMART" id="SM00842">
    <property type="entry name" value="FtsA"/>
    <property type="match status" value="1"/>
</dbReference>
<dbReference type="STRING" id="1798471.A3A21_00755"/>
<dbReference type="NCBIfam" id="TIGR01175">
    <property type="entry name" value="pilM"/>
    <property type="match status" value="1"/>
</dbReference>
<accession>A0A1F6BZS6</accession>